<dbReference type="PANTHER" id="PTHR34301:SF8">
    <property type="entry name" value="ATPASE DOMAIN-CONTAINING PROTEIN"/>
    <property type="match status" value="1"/>
</dbReference>
<dbReference type="EMBL" id="SSOB01000021">
    <property type="protein sequence ID" value="THF77106.1"/>
    <property type="molecule type" value="Genomic_DNA"/>
</dbReference>
<gene>
    <name evidence="1" type="ORF">E6C55_17230</name>
</gene>
<accession>A0A4S4BSB1</accession>
<name>A0A4S4BSB1_9BACL</name>
<keyword evidence="2" id="KW-1185">Reference proteome</keyword>
<sequence length="699" mass="82365">MGEIRREVWEKHLSSFPKEESLLKPFLSGFYVTSGYRRKAYNSELSVYILNPEEFMKEAFGFNHEVLLVYTEYESMEPRTLQAAEQFLTDSPAKGRVETLNYFLISEDDSVHNWLQTYISENEETRIIIAFNANELRKSRGDSFFIRNQLSKQFFTRDLFDYKLPLAKDTYFFGRSNILAEYIDSIKRGENRGLFGLRKTGKTSILYKLERMGNQEQLGLFIYFDCKDPSVRKLRWHQLLENIILKVCERYDFDKSVLKFDEVNISSTFQKVLSELSSGQRIVLIFDEIEYISFNAKLDNHWGEDFIDFWQTMWTTQSRNRKIVSIIAGVNPIVVEQDTINGVQNPLFGIITHRYLTGFNIDEMKEMVRKLGRKMGMSFSLEAMNYIFNRYGGHPLLTRIACSLINNSLNEQAVSRPFDCTENYLIRDEDKRDSDLTFYCRHVVSELKQFYANEYEMLELLAGGHTRDFVELSLHSEFIKHLQSYGLLAYDQHGIPYIPIPVIGRYIALELAIQEGRRTILKVIPKPQREEWLRRRVSTVIKDFRFLEKLIKLNKMVLLFGPNSFPEADQFVNIKICSDERDFIQFINICNRCFVDSIEIYGESLGNKKFFWNEFQQNYSGLFYALRRIKIYRHDHMHIQLNTNVSSLLLEYLNKDLERQKPSDVQDLYFVLQQCVLDGLLTALQIEINKIEINKISKI</sequence>
<organism evidence="1 2">
    <name type="scientific">Cohnella fermenti</name>
    <dbReference type="NCBI Taxonomy" id="2565925"/>
    <lineage>
        <taxon>Bacteria</taxon>
        <taxon>Bacillati</taxon>
        <taxon>Bacillota</taxon>
        <taxon>Bacilli</taxon>
        <taxon>Bacillales</taxon>
        <taxon>Paenibacillaceae</taxon>
        <taxon>Cohnella</taxon>
    </lineage>
</organism>
<dbReference type="OrthoDB" id="9811804at2"/>
<dbReference type="SUPFAM" id="SSF52540">
    <property type="entry name" value="P-loop containing nucleoside triphosphate hydrolases"/>
    <property type="match status" value="1"/>
</dbReference>
<evidence type="ECO:0000313" key="2">
    <source>
        <dbReference type="Proteomes" id="UP000310636"/>
    </source>
</evidence>
<dbReference type="Proteomes" id="UP000310636">
    <property type="component" value="Unassembled WGS sequence"/>
</dbReference>
<evidence type="ECO:0000313" key="1">
    <source>
        <dbReference type="EMBL" id="THF77106.1"/>
    </source>
</evidence>
<dbReference type="Gene3D" id="3.40.50.300">
    <property type="entry name" value="P-loop containing nucleotide triphosphate hydrolases"/>
    <property type="match status" value="1"/>
</dbReference>
<comment type="caution">
    <text evidence="1">The sequence shown here is derived from an EMBL/GenBank/DDBJ whole genome shotgun (WGS) entry which is preliminary data.</text>
</comment>
<reference evidence="1 2" key="1">
    <citation type="submission" date="2019-04" db="EMBL/GenBank/DDBJ databases">
        <title>Cohnella sp. nov. isolated from preserved vegetables.</title>
        <authorList>
            <person name="Lin S.-Y."/>
            <person name="Hung M.-H."/>
            <person name="Young C.-C."/>
        </authorList>
    </citation>
    <scope>NUCLEOTIDE SEQUENCE [LARGE SCALE GENOMIC DNA]</scope>
    <source>
        <strain evidence="1 2">CC-MHH1044</strain>
    </source>
</reference>
<dbReference type="InterPro" id="IPR027417">
    <property type="entry name" value="P-loop_NTPase"/>
</dbReference>
<proteinExistence type="predicted"/>
<dbReference type="RefSeq" id="WP_136371054.1">
    <property type="nucleotide sequence ID" value="NZ_SSOB01000021.1"/>
</dbReference>
<dbReference type="AlphaFoldDB" id="A0A4S4BSB1"/>
<dbReference type="PANTHER" id="PTHR34301">
    <property type="entry name" value="DNA-BINDING PROTEIN-RELATED"/>
    <property type="match status" value="1"/>
</dbReference>
<protein>
    <submittedName>
        <fullName evidence="1">Uncharacterized protein</fullName>
    </submittedName>
</protein>